<protein>
    <submittedName>
        <fullName evidence="4">SDR family oxidoreductase</fullName>
    </submittedName>
</protein>
<dbReference type="PANTHER" id="PTHR43477:SF1">
    <property type="entry name" value="DIHYDROANTICAPSIN 7-DEHYDROGENASE"/>
    <property type="match status" value="1"/>
</dbReference>
<accession>A0ABX2K3B5</accession>
<evidence type="ECO:0000259" key="3">
    <source>
        <dbReference type="SMART" id="SM00822"/>
    </source>
</evidence>
<name>A0ABX2K3B5_9PROT</name>
<dbReference type="InterPro" id="IPR051122">
    <property type="entry name" value="SDR_DHRS6-like"/>
</dbReference>
<comment type="similarity">
    <text evidence="1">Belongs to the short-chain dehydrogenases/reductases (SDR) family.</text>
</comment>
<organism evidence="4 5">
    <name type="scientific">Azospirillum melinis</name>
    <dbReference type="NCBI Taxonomy" id="328839"/>
    <lineage>
        <taxon>Bacteria</taxon>
        <taxon>Pseudomonadati</taxon>
        <taxon>Pseudomonadota</taxon>
        <taxon>Alphaproteobacteria</taxon>
        <taxon>Rhodospirillales</taxon>
        <taxon>Azospirillaceae</taxon>
        <taxon>Azospirillum</taxon>
    </lineage>
</organism>
<dbReference type="SUPFAM" id="SSF51735">
    <property type="entry name" value="NAD(P)-binding Rossmann-fold domains"/>
    <property type="match status" value="1"/>
</dbReference>
<proteinExistence type="inferred from homology"/>
<dbReference type="InterPro" id="IPR002347">
    <property type="entry name" value="SDR_fam"/>
</dbReference>
<dbReference type="InterPro" id="IPR057326">
    <property type="entry name" value="KR_dom"/>
</dbReference>
<dbReference type="PRINTS" id="PR00081">
    <property type="entry name" value="GDHRDH"/>
</dbReference>
<comment type="caution">
    <text evidence="4">The sequence shown here is derived from an EMBL/GenBank/DDBJ whole genome shotgun (WGS) entry which is preliminary data.</text>
</comment>
<dbReference type="Proteomes" id="UP000605086">
    <property type="component" value="Unassembled WGS sequence"/>
</dbReference>
<dbReference type="Pfam" id="PF13561">
    <property type="entry name" value="adh_short_C2"/>
    <property type="match status" value="1"/>
</dbReference>
<evidence type="ECO:0000256" key="1">
    <source>
        <dbReference type="ARBA" id="ARBA00006484"/>
    </source>
</evidence>
<keyword evidence="5" id="KW-1185">Reference proteome</keyword>
<feature type="domain" description="Ketoreductase" evidence="3">
    <location>
        <begin position="8"/>
        <end position="185"/>
    </location>
</feature>
<reference evidence="4 5" key="1">
    <citation type="submission" date="2019-10" db="EMBL/GenBank/DDBJ databases">
        <title>Genome sequence of Azospirillum melinis.</title>
        <authorList>
            <person name="Ambrosini A."/>
            <person name="Sant'Anna F.H."/>
            <person name="Cassan F.D."/>
            <person name="Souza E.M."/>
            <person name="Passaglia L.M.P."/>
        </authorList>
    </citation>
    <scope>NUCLEOTIDE SEQUENCE [LARGE SCALE GENOMIC DNA]</scope>
    <source>
        <strain evidence="4 5">TMCY0552</strain>
    </source>
</reference>
<dbReference type="PANTHER" id="PTHR43477">
    <property type="entry name" value="DIHYDROANTICAPSIN 7-DEHYDROGENASE"/>
    <property type="match status" value="1"/>
</dbReference>
<sequence length="254" mass="25929">MSGKLDGKIALVTGANSGIGLAAAKRFAAEGATVYLTGRRQTELEAAVAAIVAAGGKATGVQADSSNLADLDRLYAQIQSEAGRLDVLYANAGGGGMLPLGAITEEQYEDTFNRNVKGVLFTVQKALPLLGKGASVILAGSTAGSMGTAAFSVYSASKAAVRNFARSWILDLKDRGIRINTLSPGPVRTPGLVELAGPDAAQQQGLVDYLAAQVPLGRVGDPDEIAKAAVFLASDDSSFVNGIELFADGGMAQV</sequence>
<keyword evidence="2" id="KW-0560">Oxidoreductase</keyword>
<gene>
    <name evidence="4" type="ORF">GBZ48_02070</name>
</gene>
<dbReference type="CDD" id="cd05233">
    <property type="entry name" value="SDR_c"/>
    <property type="match status" value="1"/>
</dbReference>
<dbReference type="Gene3D" id="3.40.50.720">
    <property type="entry name" value="NAD(P)-binding Rossmann-like Domain"/>
    <property type="match status" value="1"/>
</dbReference>
<evidence type="ECO:0000256" key="2">
    <source>
        <dbReference type="ARBA" id="ARBA00023002"/>
    </source>
</evidence>
<dbReference type="SMART" id="SM00822">
    <property type="entry name" value="PKS_KR"/>
    <property type="match status" value="1"/>
</dbReference>
<dbReference type="RefSeq" id="WP_174469485.1">
    <property type="nucleotide sequence ID" value="NZ_JAGINN010000006.1"/>
</dbReference>
<dbReference type="InterPro" id="IPR036291">
    <property type="entry name" value="NAD(P)-bd_dom_sf"/>
</dbReference>
<evidence type="ECO:0000313" key="4">
    <source>
        <dbReference type="EMBL" id="NUA98064.1"/>
    </source>
</evidence>
<dbReference type="EMBL" id="WHOS01000002">
    <property type="protein sequence ID" value="NUA98064.1"/>
    <property type="molecule type" value="Genomic_DNA"/>
</dbReference>
<evidence type="ECO:0000313" key="5">
    <source>
        <dbReference type="Proteomes" id="UP000605086"/>
    </source>
</evidence>